<reference evidence="1 2" key="1">
    <citation type="journal article" date="2014" name="Genome Biol. Evol.">
        <title>The genome of the myxosporean Thelohanellus kitauei shows adaptations to nutrient acquisition within its fish host.</title>
        <authorList>
            <person name="Yang Y."/>
            <person name="Xiong J."/>
            <person name="Zhou Z."/>
            <person name="Huo F."/>
            <person name="Miao W."/>
            <person name="Ran C."/>
            <person name="Liu Y."/>
            <person name="Zhang J."/>
            <person name="Feng J."/>
            <person name="Wang M."/>
            <person name="Wang M."/>
            <person name="Wang L."/>
            <person name="Yao B."/>
        </authorList>
    </citation>
    <scope>NUCLEOTIDE SEQUENCE [LARGE SCALE GENOMIC DNA]</scope>
    <source>
        <strain evidence="1">Wuqing</strain>
    </source>
</reference>
<sequence length="100" mass="11381">MFNIETTCNYFCSKYISAYNLKNKNLFDKVKITAKIDHVVVSQSGFLGIVWAISQRTSSSASSLILYLDLINKRQENPVSQRYVRGNGRRILKNGSDITE</sequence>
<name>A0A0C2MZ84_THEKT</name>
<proteinExistence type="predicted"/>
<evidence type="ECO:0000313" key="1">
    <source>
        <dbReference type="EMBL" id="KII72611.1"/>
    </source>
</evidence>
<accession>A0A0C2MZ84</accession>
<dbReference type="AlphaFoldDB" id="A0A0C2MZ84"/>
<dbReference type="Proteomes" id="UP000031668">
    <property type="component" value="Unassembled WGS sequence"/>
</dbReference>
<evidence type="ECO:0000313" key="2">
    <source>
        <dbReference type="Proteomes" id="UP000031668"/>
    </source>
</evidence>
<protein>
    <submittedName>
        <fullName evidence="1">Uncharacterized protein</fullName>
    </submittedName>
</protein>
<comment type="caution">
    <text evidence="1">The sequence shown here is derived from an EMBL/GenBank/DDBJ whole genome shotgun (WGS) entry which is preliminary data.</text>
</comment>
<keyword evidence="2" id="KW-1185">Reference proteome</keyword>
<dbReference type="EMBL" id="JWZT01001161">
    <property type="protein sequence ID" value="KII72611.1"/>
    <property type="molecule type" value="Genomic_DNA"/>
</dbReference>
<gene>
    <name evidence="1" type="ORF">RF11_06443</name>
</gene>
<organism evidence="1 2">
    <name type="scientific">Thelohanellus kitauei</name>
    <name type="common">Myxosporean</name>
    <dbReference type="NCBI Taxonomy" id="669202"/>
    <lineage>
        <taxon>Eukaryota</taxon>
        <taxon>Metazoa</taxon>
        <taxon>Cnidaria</taxon>
        <taxon>Myxozoa</taxon>
        <taxon>Myxosporea</taxon>
        <taxon>Bivalvulida</taxon>
        <taxon>Platysporina</taxon>
        <taxon>Myxobolidae</taxon>
        <taxon>Thelohanellus</taxon>
    </lineage>
</organism>